<evidence type="ECO:0000256" key="9">
    <source>
        <dbReference type="ARBA" id="ARBA00022842"/>
    </source>
</evidence>
<dbReference type="GO" id="GO:0046872">
    <property type="term" value="F:metal ion binding"/>
    <property type="evidence" value="ECO:0007669"/>
    <property type="project" value="UniProtKB-KW"/>
</dbReference>
<gene>
    <name evidence="14" type="ORF">H9751_03760</name>
</gene>
<keyword evidence="5" id="KW-0479">Metal-binding</keyword>
<evidence type="ECO:0000256" key="8">
    <source>
        <dbReference type="ARBA" id="ARBA00022840"/>
    </source>
</evidence>
<reference evidence="14" key="1">
    <citation type="journal article" date="2021" name="PeerJ">
        <title>Extensive microbial diversity within the chicken gut microbiome revealed by metagenomics and culture.</title>
        <authorList>
            <person name="Gilroy R."/>
            <person name="Ravi A."/>
            <person name="Getino M."/>
            <person name="Pursley I."/>
            <person name="Horton D.L."/>
            <person name="Alikhan N.F."/>
            <person name="Baker D."/>
            <person name="Gharbi K."/>
            <person name="Hall N."/>
            <person name="Watson M."/>
            <person name="Adriaenssens E.M."/>
            <person name="Foster-Nyarko E."/>
            <person name="Jarju S."/>
            <person name="Secka A."/>
            <person name="Antonio M."/>
            <person name="Oren A."/>
            <person name="Chaudhuri R.R."/>
            <person name="La Ragione R."/>
            <person name="Hildebrand F."/>
            <person name="Pallen M.J."/>
        </authorList>
    </citation>
    <scope>NUCLEOTIDE SEQUENCE</scope>
    <source>
        <strain evidence="14">ChiHjej13B12-4958</strain>
    </source>
</reference>
<evidence type="ECO:0000256" key="1">
    <source>
        <dbReference type="ARBA" id="ARBA00009196"/>
    </source>
</evidence>
<dbReference type="Pfam" id="PF01163">
    <property type="entry name" value="RIO1"/>
    <property type="match status" value="1"/>
</dbReference>
<evidence type="ECO:0000256" key="10">
    <source>
        <dbReference type="ARBA" id="ARBA00047899"/>
    </source>
</evidence>
<comment type="catalytic activity">
    <reaction evidence="11">
        <text>L-seryl-[protein] + ATP = O-phospho-L-seryl-[protein] + ADP + H(+)</text>
        <dbReference type="Rhea" id="RHEA:17989"/>
        <dbReference type="Rhea" id="RHEA-COMP:9863"/>
        <dbReference type="Rhea" id="RHEA-COMP:11604"/>
        <dbReference type="ChEBI" id="CHEBI:15378"/>
        <dbReference type="ChEBI" id="CHEBI:29999"/>
        <dbReference type="ChEBI" id="CHEBI:30616"/>
        <dbReference type="ChEBI" id="CHEBI:83421"/>
        <dbReference type="ChEBI" id="CHEBI:456216"/>
        <dbReference type="EC" id="2.7.11.1"/>
    </reaction>
</comment>
<dbReference type="Gene3D" id="1.10.510.10">
    <property type="entry name" value="Transferase(Phosphotransferase) domain 1"/>
    <property type="match status" value="1"/>
</dbReference>
<keyword evidence="8" id="KW-0067">ATP-binding</keyword>
<evidence type="ECO:0000256" key="4">
    <source>
        <dbReference type="ARBA" id="ARBA00022679"/>
    </source>
</evidence>
<feature type="domain" description="RIO kinase" evidence="13">
    <location>
        <begin position="49"/>
        <end position="277"/>
    </location>
</feature>
<dbReference type="SMART" id="SM00090">
    <property type="entry name" value="RIO"/>
    <property type="match status" value="1"/>
</dbReference>
<dbReference type="InterPro" id="IPR000687">
    <property type="entry name" value="RIO_kinase"/>
</dbReference>
<organism evidence="14 15">
    <name type="scientific">Candidatus Corynebacterium faecigallinarum</name>
    <dbReference type="NCBI Taxonomy" id="2838528"/>
    <lineage>
        <taxon>Bacteria</taxon>
        <taxon>Bacillati</taxon>
        <taxon>Actinomycetota</taxon>
        <taxon>Actinomycetes</taxon>
        <taxon>Mycobacteriales</taxon>
        <taxon>Corynebacteriaceae</taxon>
        <taxon>Corynebacterium</taxon>
    </lineage>
</organism>
<evidence type="ECO:0000313" key="15">
    <source>
        <dbReference type="Proteomes" id="UP000823858"/>
    </source>
</evidence>
<evidence type="ECO:0000256" key="5">
    <source>
        <dbReference type="ARBA" id="ARBA00022723"/>
    </source>
</evidence>
<dbReference type="InterPro" id="IPR018934">
    <property type="entry name" value="RIO_dom"/>
</dbReference>
<dbReference type="Proteomes" id="UP000823858">
    <property type="component" value="Unassembled WGS sequence"/>
</dbReference>
<keyword evidence="3 14" id="KW-0723">Serine/threonine-protein kinase</keyword>
<dbReference type="EC" id="2.7.11.1" evidence="2"/>
<dbReference type="InterPro" id="IPR011009">
    <property type="entry name" value="Kinase-like_dom_sf"/>
</dbReference>
<evidence type="ECO:0000256" key="6">
    <source>
        <dbReference type="ARBA" id="ARBA00022741"/>
    </source>
</evidence>
<dbReference type="EMBL" id="DWVP01000006">
    <property type="protein sequence ID" value="HJC84658.1"/>
    <property type="molecule type" value="Genomic_DNA"/>
</dbReference>
<keyword evidence="7 14" id="KW-0418">Kinase</keyword>
<dbReference type="PANTHER" id="PTHR45723">
    <property type="entry name" value="SERINE/THREONINE-PROTEIN KINASE RIO1"/>
    <property type="match status" value="1"/>
</dbReference>
<evidence type="ECO:0000256" key="7">
    <source>
        <dbReference type="ARBA" id="ARBA00022777"/>
    </source>
</evidence>
<dbReference type="SUPFAM" id="SSF56112">
    <property type="entry name" value="Protein kinase-like (PK-like)"/>
    <property type="match status" value="1"/>
</dbReference>
<dbReference type="Gene3D" id="3.30.200.20">
    <property type="entry name" value="Phosphorylase Kinase, domain 1"/>
    <property type="match status" value="1"/>
</dbReference>
<comment type="caution">
    <text evidence="14">The sequence shown here is derived from an EMBL/GenBank/DDBJ whole genome shotgun (WGS) entry which is preliminary data.</text>
</comment>
<feature type="compositionally biased region" description="Polar residues" evidence="12">
    <location>
        <begin position="1"/>
        <end position="21"/>
    </location>
</feature>
<feature type="region of interest" description="Disordered" evidence="12">
    <location>
        <begin position="1"/>
        <end position="31"/>
    </location>
</feature>
<comment type="similarity">
    <text evidence="1">Belongs to the protein kinase superfamily. RIO-type Ser/Thr kinase family.</text>
</comment>
<evidence type="ECO:0000259" key="13">
    <source>
        <dbReference type="SMART" id="SM00090"/>
    </source>
</evidence>
<proteinExistence type="inferred from homology"/>
<protein>
    <recommendedName>
        <fullName evidence="2">non-specific serine/threonine protein kinase</fullName>
        <ecNumber evidence="2">2.7.11.1</ecNumber>
    </recommendedName>
</protein>
<accession>A0A9D2TPE9</accession>
<keyword evidence="9" id="KW-0460">Magnesium</keyword>
<dbReference type="GO" id="GO:0005524">
    <property type="term" value="F:ATP binding"/>
    <property type="evidence" value="ECO:0007669"/>
    <property type="project" value="UniProtKB-KW"/>
</dbReference>
<evidence type="ECO:0000256" key="3">
    <source>
        <dbReference type="ARBA" id="ARBA00022527"/>
    </source>
</evidence>
<evidence type="ECO:0000256" key="12">
    <source>
        <dbReference type="SAM" id="MobiDB-lite"/>
    </source>
</evidence>
<name>A0A9D2TPE9_9CORY</name>
<sequence length="283" mass="31121">MPDSTPFSGNSGHSVNTNNANPERPGTDQRWSIWPDIIPTWRGPRPHPDWLVTDAAAFDTEFGTVKSGKEATVDLIERAVPGQPGCLLAAKRFLGAEHSDFHRSSTYTEGRRVRDSREARAMKNKTAFGRDVAAGHWVTAEFDALCSAWDAGLPVPYPVQVDGTEILMEFIGDGYIAAPRLAQSRPSGAALDDAFDQVVAILEGFVRMGCVHGDLSPYNLLEHHGRIVVIDLPQMLDAAANPRSLDFLHRDVVNVTSWFTRRGKEMDPRGTLRRAHRADVVAA</sequence>
<dbReference type="AlphaFoldDB" id="A0A9D2TPE9"/>
<dbReference type="GO" id="GO:0004674">
    <property type="term" value="F:protein serine/threonine kinase activity"/>
    <property type="evidence" value="ECO:0007669"/>
    <property type="project" value="UniProtKB-KW"/>
</dbReference>
<evidence type="ECO:0000256" key="11">
    <source>
        <dbReference type="ARBA" id="ARBA00048679"/>
    </source>
</evidence>
<evidence type="ECO:0000256" key="2">
    <source>
        <dbReference type="ARBA" id="ARBA00012513"/>
    </source>
</evidence>
<dbReference type="InterPro" id="IPR051272">
    <property type="entry name" value="RIO-type_Ser/Thr_kinase"/>
</dbReference>
<keyword evidence="6" id="KW-0547">Nucleotide-binding</keyword>
<comment type="catalytic activity">
    <reaction evidence="10">
        <text>L-threonyl-[protein] + ATP = O-phospho-L-threonyl-[protein] + ADP + H(+)</text>
        <dbReference type="Rhea" id="RHEA:46608"/>
        <dbReference type="Rhea" id="RHEA-COMP:11060"/>
        <dbReference type="Rhea" id="RHEA-COMP:11605"/>
        <dbReference type="ChEBI" id="CHEBI:15378"/>
        <dbReference type="ChEBI" id="CHEBI:30013"/>
        <dbReference type="ChEBI" id="CHEBI:30616"/>
        <dbReference type="ChEBI" id="CHEBI:61977"/>
        <dbReference type="ChEBI" id="CHEBI:456216"/>
        <dbReference type="EC" id="2.7.11.1"/>
    </reaction>
</comment>
<evidence type="ECO:0000313" key="14">
    <source>
        <dbReference type="EMBL" id="HJC84658.1"/>
    </source>
</evidence>
<reference evidence="14" key="2">
    <citation type="submission" date="2021-04" db="EMBL/GenBank/DDBJ databases">
        <authorList>
            <person name="Gilroy R."/>
        </authorList>
    </citation>
    <scope>NUCLEOTIDE SEQUENCE</scope>
    <source>
        <strain evidence="14">ChiHjej13B12-4958</strain>
    </source>
</reference>
<keyword evidence="4" id="KW-0808">Transferase</keyword>